<proteinExistence type="inferred from homology"/>
<organism evidence="6">
    <name type="scientific">uncultured Pleomorphomonas sp</name>
    <dbReference type="NCBI Taxonomy" id="442121"/>
    <lineage>
        <taxon>Bacteria</taxon>
        <taxon>Pseudomonadati</taxon>
        <taxon>Pseudomonadota</taxon>
        <taxon>Alphaproteobacteria</taxon>
        <taxon>Hyphomicrobiales</taxon>
        <taxon>Pleomorphomonadaceae</taxon>
        <taxon>Pleomorphomonas</taxon>
        <taxon>environmental samples</taxon>
    </lineage>
</organism>
<dbReference type="PANTHER" id="PTHR46847">
    <property type="entry name" value="D-ALLOSE-BINDING PERIPLASMIC PROTEIN-RELATED"/>
    <property type="match status" value="1"/>
</dbReference>
<dbReference type="Pfam" id="PF13407">
    <property type="entry name" value="Peripla_BP_4"/>
    <property type="match status" value="1"/>
</dbReference>
<evidence type="ECO:0000256" key="3">
    <source>
        <dbReference type="ARBA" id="ARBA00022729"/>
    </source>
</evidence>
<dbReference type="InterPro" id="IPR028082">
    <property type="entry name" value="Peripla_BP_I"/>
</dbReference>
<dbReference type="GO" id="GO:0030246">
    <property type="term" value="F:carbohydrate binding"/>
    <property type="evidence" value="ECO:0007669"/>
    <property type="project" value="UniProtKB-ARBA"/>
</dbReference>
<sequence length="316" mass="33041">MFTRRSVLGAIGATALLAASAGFAQAQDKLYIPLISKGFQHQFWQAVKAGADKAAAELNVNVTFEGPDNETMVDKQIDMLAAALAKHPAALGFAALDSQAAIPLLKQAQDAKIPVIAFDSGVDSDIPLATASTDNLAAAALAADKMAGLIGNKGKVALVVHDQTSRTGIDRRDGFVNRIKEAYPDIEIVSIQYGAGDQLQSTEITKSILQANPDLKGIFGANEGSAIGVVNGVRESGRSDVVIIGYDSGAAQKQAIRDGIMAGAITQNPIGIGYETVKAAVAAVKGETVPKNIDTGFYYYDKSNMDTPEIAAVLYD</sequence>
<protein>
    <submittedName>
        <fullName evidence="6">Sugar ABC transporter substrate-binding protein</fullName>
    </submittedName>
</protein>
<dbReference type="PANTHER" id="PTHR46847:SF1">
    <property type="entry name" value="D-ALLOSE-BINDING PERIPLASMIC PROTEIN-RELATED"/>
    <property type="match status" value="1"/>
</dbReference>
<gene>
    <name evidence="6" type="ORF">KL86PLE_100473</name>
</gene>
<accession>A0A212L3I9</accession>
<dbReference type="RefSeq" id="WP_288199211.1">
    <property type="nucleotide sequence ID" value="NZ_LT608334.1"/>
</dbReference>
<dbReference type="CDD" id="cd20005">
    <property type="entry name" value="PBP1_ABC_sugar_binding-like"/>
    <property type="match status" value="1"/>
</dbReference>
<dbReference type="SUPFAM" id="SSF53822">
    <property type="entry name" value="Periplasmic binding protein-like I"/>
    <property type="match status" value="1"/>
</dbReference>
<dbReference type="EMBL" id="FMJD01000002">
    <property type="protein sequence ID" value="SCM72124.1"/>
    <property type="molecule type" value="Genomic_DNA"/>
</dbReference>
<comment type="subcellular location">
    <subcellularLocation>
        <location evidence="1">Cell envelope</location>
    </subcellularLocation>
</comment>
<feature type="domain" description="Periplasmic binding protein" evidence="5">
    <location>
        <begin position="34"/>
        <end position="287"/>
    </location>
</feature>
<comment type="similarity">
    <text evidence="2">Belongs to the bacterial solute-binding protein 2 family.</text>
</comment>
<dbReference type="InterPro" id="IPR025997">
    <property type="entry name" value="SBP_2_dom"/>
</dbReference>
<feature type="chain" id="PRO_5012329550" evidence="4">
    <location>
        <begin position="27"/>
        <end position="316"/>
    </location>
</feature>
<evidence type="ECO:0000256" key="4">
    <source>
        <dbReference type="SAM" id="SignalP"/>
    </source>
</evidence>
<evidence type="ECO:0000259" key="5">
    <source>
        <dbReference type="Pfam" id="PF13407"/>
    </source>
</evidence>
<dbReference type="PROSITE" id="PS51318">
    <property type="entry name" value="TAT"/>
    <property type="match status" value="1"/>
</dbReference>
<feature type="signal peptide" evidence="4">
    <location>
        <begin position="1"/>
        <end position="26"/>
    </location>
</feature>
<name>A0A212L3I9_9HYPH</name>
<dbReference type="AlphaFoldDB" id="A0A212L3I9"/>
<dbReference type="InterPro" id="IPR006311">
    <property type="entry name" value="TAT_signal"/>
</dbReference>
<reference evidence="6" key="1">
    <citation type="submission" date="2016-08" db="EMBL/GenBank/DDBJ databases">
        <authorList>
            <person name="Seilhamer J.J."/>
        </authorList>
    </citation>
    <scope>NUCLEOTIDE SEQUENCE</scope>
    <source>
        <strain evidence="6">86</strain>
    </source>
</reference>
<evidence type="ECO:0000313" key="6">
    <source>
        <dbReference type="EMBL" id="SCM72124.1"/>
    </source>
</evidence>
<dbReference type="GO" id="GO:0030313">
    <property type="term" value="C:cell envelope"/>
    <property type="evidence" value="ECO:0007669"/>
    <property type="project" value="UniProtKB-SubCell"/>
</dbReference>
<keyword evidence="3 4" id="KW-0732">Signal</keyword>
<dbReference type="Gene3D" id="3.40.50.2300">
    <property type="match status" value="2"/>
</dbReference>
<evidence type="ECO:0000256" key="2">
    <source>
        <dbReference type="ARBA" id="ARBA00007639"/>
    </source>
</evidence>
<evidence type="ECO:0000256" key="1">
    <source>
        <dbReference type="ARBA" id="ARBA00004196"/>
    </source>
</evidence>